<name>A0A2Z3GS85_9BACT</name>
<protein>
    <submittedName>
        <fullName evidence="2">Uncharacterized protein</fullName>
    </submittedName>
</protein>
<evidence type="ECO:0000313" key="2">
    <source>
        <dbReference type="EMBL" id="AWM37239.1"/>
    </source>
</evidence>
<organism evidence="2 3">
    <name type="scientific">Gemmata obscuriglobus</name>
    <dbReference type="NCBI Taxonomy" id="114"/>
    <lineage>
        <taxon>Bacteria</taxon>
        <taxon>Pseudomonadati</taxon>
        <taxon>Planctomycetota</taxon>
        <taxon>Planctomycetia</taxon>
        <taxon>Gemmatales</taxon>
        <taxon>Gemmataceae</taxon>
        <taxon>Gemmata</taxon>
    </lineage>
</organism>
<sequence>MSPAAQSVVCALVVMPLAEAAVWAVLRAVGGEAGAMVLAGVGGGTFCGVYAFGPTRWLADPDIAGWFGRDYPLAARAICGCGAALGFGGAAIGLFGG</sequence>
<keyword evidence="1" id="KW-1133">Transmembrane helix</keyword>
<evidence type="ECO:0000256" key="1">
    <source>
        <dbReference type="SAM" id="Phobius"/>
    </source>
</evidence>
<dbReference type="Proteomes" id="UP000245802">
    <property type="component" value="Chromosome"/>
</dbReference>
<reference evidence="2 3" key="1">
    <citation type="submission" date="2018-01" db="EMBL/GenBank/DDBJ databases">
        <title>G. obscuriglobus.</title>
        <authorList>
            <person name="Franke J."/>
            <person name="Blomberg W."/>
            <person name="Selmecki A."/>
        </authorList>
    </citation>
    <scope>NUCLEOTIDE SEQUENCE [LARGE SCALE GENOMIC DNA]</scope>
    <source>
        <strain evidence="2 3">DSM 5831</strain>
    </source>
</reference>
<accession>A0A2Z3GS85</accession>
<keyword evidence="1" id="KW-0472">Membrane</keyword>
<gene>
    <name evidence="2" type="ORF">C1280_09520</name>
</gene>
<dbReference type="KEGG" id="gog:C1280_09520"/>
<evidence type="ECO:0000313" key="3">
    <source>
        <dbReference type="Proteomes" id="UP000245802"/>
    </source>
</evidence>
<dbReference type="AlphaFoldDB" id="A0A2Z3GS85"/>
<keyword evidence="3" id="KW-1185">Reference proteome</keyword>
<feature type="transmembrane region" description="Helical" evidence="1">
    <location>
        <begin position="36"/>
        <end position="53"/>
    </location>
</feature>
<dbReference type="EMBL" id="CP025958">
    <property type="protein sequence ID" value="AWM37239.1"/>
    <property type="molecule type" value="Genomic_DNA"/>
</dbReference>
<feature type="transmembrane region" description="Helical" evidence="1">
    <location>
        <begin position="73"/>
        <end position="95"/>
    </location>
</feature>
<keyword evidence="1" id="KW-0812">Transmembrane</keyword>
<proteinExistence type="predicted"/>